<evidence type="ECO:0000313" key="4">
    <source>
        <dbReference type="Proteomes" id="UP001371224"/>
    </source>
</evidence>
<reference evidence="3 4" key="1">
    <citation type="submission" date="2024-02" db="EMBL/GenBank/DDBJ databases">
        <authorList>
            <person name="Saticioglu I.B."/>
        </authorList>
    </citation>
    <scope>NUCLEOTIDE SEQUENCE [LARGE SCALE GENOMIC DNA]</scope>
    <source>
        <strain evidence="3 4">Mu-80</strain>
    </source>
</reference>
<dbReference type="Gene3D" id="3.40.190.10">
    <property type="entry name" value="Periplasmic binding protein-like II"/>
    <property type="match status" value="1"/>
</dbReference>
<keyword evidence="4" id="KW-1185">Reference proteome</keyword>
<dbReference type="RefSeq" id="WP_337333007.1">
    <property type="nucleotide sequence ID" value="NZ_JBBDGM010000013.1"/>
</dbReference>
<protein>
    <submittedName>
        <fullName evidence="3">ABC transporter substrate-binding protein</fullName>
    </submittedName>
</protein>
<feature type="signal peptide" evidence="1">
    <location>
        <begin position="1"/>
        <end position="27"/>
    </location>
</feature>
<name>A0ABU8LEX8_9MICO</name>
<dbReference type="InterPro" id="IPR000914">
    <property type="entry name" value="SBP_5_dom"/>
</dbReference>
<dbReference type="SUPFAM" id="SSF53850">
    <property type="entry name" value="Periplasmic binding protein-like II"/>
    <property type="match status" value="1"/>
</dbReference>
<dbReference type="Proteomes" id="UP001371224">
    <property type="component" value="Unassembled WGS sequence"/>
</dbReference>
<accession>A0ABU8LEX8</accession>
<evidence type="ECO:0000259" key="2">
    <source>
        <dbReference type="Pfam" id="PF00496"/>
    </source>
</evidence>
<proteinExistence type="predicted"/>
<evidence type="ECO:0000256" key="1">
    <source>
        <dbReference type="SAM" id="SignalP"/>
    </source>
</evidence>
<comment type="caution">
    <text evidence="3">The sequence shown here is derived from an EMBL/GenBank/DDBJ whole genome shotgun (WGS) entry which is preliminary data.</text>
</comment>
<feature type="domain" description="Solute-binding protein family 5" evidence="2">
    <location>
        <begin position="88"/>
        <end position="450"/>
    </location>
</feature>
<dbReference type="PANTHER" id="PTHR30290:SF65">
    <property type="entry name" value="MONOACYL PHOSPHATIDYLINOSITOL TETRAMANNOSIDE-BINDING PROTEIN LPQW-RELATED"/>
    <property type="match status" value="1"/>
</dbReference>
<feature type="chain" id="PRO_5045374662" evidence="1">
    <location>
        <begin position="28"/>
        <end position="575"/>
    </location>
</feature>
<dbReference type="Pfam" id="PF00496">
    <property type="entry name" value="SBP_bac_5"/>
    <property type="match status" value="1"/>
</dbReference>
<sequence length="575" mass="59829">MKAARRAAAPFLLVLAAGLAACAPAMPESVVPGSVITVGWSGDLSSVNAAAAPTTGNLDIAQMVRGDFGDVVDGEFVPDEGFGTVSIVSDDPFTARFDLAEPAWSDGIPLDAADLLLGWAGASGYFPAVGEDSGADENGAAAEAPAVEKSDAPVPVLDEFARSIEVTFPQPVIDWQQAVAAPVPAHILGKHAFGLDDPMQAKQAVIAAIRDDDRAALDEIAQAWNEAFTLPEDGELSADLLLSSGPFQIAELDGGESGQTVALTPNPEYRGLVTPNVARIELVPAGDDPVAALGDRLDVAQVVPSIANHARIGELERKDFTVTPTHDGTMWALLLEPSGLFSQHDARAAFIRALPANALSAGGAGEWASAYPDTVSMVAAPGTRAYDIVSEDSGFSQTLGTAPDDAALERENAGLADGTRVCVLYDRRSEFATGAFAAAREVAKEAGWRITDCGSDDYAGALEKSRWDAVIARVPIPESPVQIAAQWGSGAPASITGQQDADRDALIEKLAHTTDIYEAREVRAQIEATIVRAAVALPIAANGRVTVTDRDVTGITPRNGALAPLTFGAVQWAVQ</sequence>
<dbReference type="EMBL" id="JBBDGM010000013">
    <property type="protein sequence ID" value="MEJ1089359.1"/>
    <property type="molecule type" value="Genomic_DNA"/>
</dbReference>
<dbReference type="InterPro" id="IPR039424">
    <property type="entry name" value="SBP_5"/>
</dbReference>
<keyword evidence="1" id="KW-0732">Signal</keyword>
<dbReference type="Gene3D" id="3.10.105.10">
    <property type="entry name" value="Dipeptide-binding Protein, Domain 3"/>
    <property type="match status" value="1"/>
</dbReference>
<organism evidence="3 4">
    <name type="scientific">Microbacterium bandirmense</name>
    <dbReference type="NCBI Taxonomy" id="3122050"/>
    <lineage>
        <taxon>Bacteria</taxon>
        <taxon>Bacillati</taxon>
        <taxon>Actinomycetota</taxon>
        <taxon>Actinomycetes</taxon>
        <taxon>Micrococcales</taxon>
        <taxon>Microbacteriaceae</taxon>
        <taxon>Microbacterium</taxon>
    </lineage>
</organism>
<dbReference type="PROSITE" id="PS51257">
    <property type="entry name" value="PROKAR_LIPOPROTEIN"/>
    <property type="match status" value="1"/>
</dbReference>
<dbReference type="PANTHER" id="PTHR30290">
    <property type="entry name" value="PERIPLASMIC BINDING COMPONENT OF ABC TRANSPORTER"/>
    <property type="match status" value="1"/>
</dbReference>
<gene>
    <name evidence="3" type="ORF">WDU99_13645</name>
</gene>
<evidence type="ECO:0000313" key="3">
    <source>
        <dbReference type="EMBL" id="MEJ1089359.1"/>
    </source>
</evidence>